<evidence type="ECO:0000313" key="11">
    <source>
        <dbReference type="Proteomes" id="UP001355207"/>
    </source>
</evidence>
<dbReference type="GO" id="GO:0006351">
    <property type="term" value="P:DNA-templated transcription"/>
    <property type="evidence" value="ECO:0007669"/>
    <property type="project" value="InterPro"/>
</dbReference>
<dbReference type="Pfam" id="PF00096">
    <property type="entry name" value="zf-C2H2"/>
    <property type="match status" value="2"/>
</dbReference>
<evidence type="ECO:0000256" key="4">
    <source>
        <dbReference type="ARBA" id="ARBA00022771"/>
    </source>
</evidence>
<feature type="region of interest" description="Disordered" evidence="8">
    <location>
        <begin position="918"/>
        <end position="938"/>
    </location>
</feature>
<dbReference type="GO" id="GO:0000978">
    <property type="term" value="F:RNA polymerase II cis-regulatory region sequence-specific DNA binding"/>
    <property type="evidence" value="ECO:0007669"/>
    <property type="project" value="InterPro"/>
</dbReference>
<sequence length="938" mass="105065">MNPGSSSSFFCTYEGCSKSFTRKDHLYRHAANHSSETFNCPKCNRPFKRVDLLQRHEKRNICGDEPLSSSNANKRRRTSESNYSKSLEKDEEGDENDIDGNDRQPVSAIPNPTTTSNQSISTPATSSLLVSTRLDTDRSPRNSGQTIAHQGNIEKSNDINNGNPPLNTSPAFLHLNNQHQQQQQQPTADIGVSTVLSTGGGYISNDTHGITNIASGITGVVGGNGDFMSISDLGFGLWAPEQWEALLHESLAPPFNEPIIPNSNFDHNYNSQSQLNYQFQPQPQTPSTSSSTMQNHFFNQQVSPVNPISQQDQYQQTLPPLLHHPNSQSNSHSKYQLQSDERGQSANNILFQSPTDSMAQNDIISEGLLRRLQMSFPEFDVSLSFVNECLLNYWNKTAPTFPFIHRPTFDVDSTSSELLIMMIIIGSVNSHSTSDFNFSNLVIKIRGLLVQECGLNMKITTLQAFTLCHVYDTWFGNSESLFVAQCMWPVMVAHSRKKGIGVQGKTNDSSLSSDSDDHKEESWIIWAKEEERRRSAYCVLLIDTQLSAFWNQHCSRQLSIFAHNLNLPCSNLEWEAKNAIEWLKVKQSQQNSKSNNDNNNSNSNINKSTTTTKPNKTTNSNSKSGYLPGLHPEFTVTVVAEGYSSAIMSALSEEHKFLFQVDLNNSLTCQMVLIGLIAIAWDCRTRGGMGIRFREGTKHWRSIVFNAVIQLRAAYESAVMHMSASIESRDMRDTFAICIISVLSDIPMLHVAAGATTFCGASIGPRQYSDAKRRLKLWAKTDDAWTCVWQSVRYLRQALFSEWGLYSTWAVFNTTLVLWGYTTTILHVNPSTSTSNEMTVPLAHPNTEYPSSLTDTTSPLVNEGDKQRKITNWLDGILNTQGKLDYSNENQHNNNIDEIMNDLLKIVSSKLNQNQKEIDRDNSGLLSKLKNQKRGNAK</sequence>
<dbReference type="InterPro" id="IPR036236">
    <property type="entry name" value="Znf_C2H2_sf"/>
</dbReference>
<feature type="compositionally biased region" description="Acidic residues" evidence="8">
    <location>
        <begin position="89"/>
        <end position="99"/>
    </location>
</feature>
<evidence type="ECO:0000256" key="7">
    <source>
        <dbReference type="PROSITE-ProRule" id="PRU00042"/>
    </source>
</evidence>
<dbReference type="AlphaFoldDB" id="A0AAX4JUU0"/>
<feature type="compositionally biased region" description="Polar residues" evidence="8">
    <location>
        <begin position="325"/>
        <end position="339"/>
    </location>
</feature>
<dbReference type="InterPro" id="IPR007219">
    <property type="entry name" value="XnlR_reg_dom"/>
</dbReference>
<dbReference type="PROSITE" id="PS50157">
    <property type="entry name" value="ZINC_FINGER_C2H2_2"/>
    <property type="match status" value="2"/>
</dbReference>
<comment type="subcellular location">
    <subcellularLocation>
        <location evidence="1">Nucleus</location>
    </subcellularLocation>
</comment>
<dbReference type="CDD" id="cd12148">
    <property type="entry name" value="fungal_TF_MHR"/>
    <property type="match status" value="1"/>
</dbReference>
<dbReference type="InterPro" id="IPR013087">
    <property type="entry name" value="Znf_C2H2_type"/>
</dbReference>
<dbReference type="Gene3D" id="3.30.160.60">
    <property type="entry name" value="Classic Zinc Finger"/>
    <property type="match status" value="1"/>
</dbReference>
<dbReference type="PROSITE" id="PS00028">
    <property type="entry name" value="ZINC_FINGER_C2H2_1"/>
    <property type="match status" value="1"/>
</dbReference>
<dbReference type="PANTHER" id="PTHR40626:SF11">
    <property type="entry name" value="ZINC FINGER PROTEIN YPR022C"/>
    <property type="match status" value="1"/>
</dbReference>
<dbReference type="Pfam" id="PF04082">
    <property type="entry name" value="Fungal_trans"/>
    <property type="match status" value="1"/>
</dbReference>
<feature type="compositionally biased region" description="Low complexity" evidence="8">
    <location>
        <begin position="587"/>
        <end position="624"/>
    </location>
</feature>
<organism evidence="10 11">
    <name type="scientific">Kwoniella dendrophila CBS 6074</name>
    <dbReference type="NCBI Taxonomy" id="1295534"/>
    <lineage>
        <taxon>Eukaryota</taxon>
        <taxon>Fungi</taxon>
        <taxon>Dikarya</taxon>
        <taxon>Basidiomycota</taxon>
        <taxon>Agaricomycotina</taxon>
        <taxon>Tremellomycetes</taxon>
        <taxon>Tremellales</taxon>
        <taxon>Cryptococcaceae</taxon>
        <taxon>Kwoniella</taxon>
    </lineage>
</organism>
<evidence type="ECO:0000259" key="9">
    <source>
        <dbReference type="PROSITE" id="PS50157"/>
    </source>
</evidence>
<feature type="domain" description="C2H2-type" evidence="9">
    <location>
        <begin position="9"/>
        <end position="38"/>
    </location>
</feature>
<proteinExistence type="predicted"/>
<protein>
    <recommendedName>
        <fullName evidence="9">C2H2-type domain-containing protein</fullName>
    </recommendedName>
</protein>
<dbReference type="PANTHER" id="PTHR40626">
    <property type="entry name" value="MIP31509P"/>
    <property type="match status" value="1"/>
</dbReference>
<keyword evidence="3" id="KW-0677">Repeat</keyword>
<evidence type="ECO:0000256" key="2">
    <source>
        <dbReference type="ARBA" id="ARBA00022723"/>
    </source>
</evidence>
<keyword evidence="5" id="KW-0862">Zinc</keyword>
<keyword evidence="11" id="KW-1185">Reference proteome</keyword>
<dbReference type="RefSeq" id="XP_066075719.1">
    <property type="nucleotide sequence ID" value="XM_066219622.1"/>
</dbReference>
<feature type="compositionally biased region" description="Polar residues" evidence="8">
    <location>
        <begin position="158"/>
        <end position="170"/>
    </location>
</feature>
<feature type="compositionally biased region" description="Polar residues" evidence="8">
    <location>
        <begin position="110"/>
        <end position="130"/>
    </location>
</feature>
<dbReference type="SMART" id="SM00355">
    <property type="entry name" value="ZnF_C2H2"/>
    <property type="match status" value="2"/>
</dbReference>
<evidence type="ECO:0000256" key="6">
    <source>
        <dbReference type="ARBA" id="ARBA00023242"/>
    </source>
</evidence>
<evidence type="ECO:0000313" key="10">
    <source>
        <dbReference type="EMBL" id="WWC88956.1"/>
    </source>
</evidence>
<dbReference type="GO" id="GO:0008270">
    <property type="term" value="F:zinc ion binding"/>
    <property type="evidence" value="ECO:0007669"/>
    <property type="project" value="UniProtKB-KW"/>
</dbReference>
<evidence type="ECO:0000256" key="8">
    <source>
        <dbReference type="SAM" id="MobiDB-lite"/>
    </source>
</evidence>
<dbReference type="GO" id="GO:0000981">
    <property type="term" value="F:DNA-binding transcription factor activity, RNA polymerase II-specific"/>
    <property type="evidence" value="ECO:0007669"/>
    <property type="project" value="InterPro"/>
</dbReference>
<dbReference type="GeneID" id="91094541"/>
<evidence type="ECO:0000256" key="3">
    <source>
        <dbReference type="ARBA" id="ARBA00022737"/>
    </source>
</evidence>
<reference evidence="10 11" key="1">
    <citation type="submission" date="2024-01" db="EMBL/GenBank/DDBJ databases">
        <title>Comparative genomics of Cryptococcus and Kwoniella reveals pathogenesis evolution and contrasting modes of karyotype evolution via chromosome fusion or intercentromeric recombination.</title>
        <authorList>
            <person name="Coelho M.A."/>
            <person name="David-Palma M."/>
            <person name="Shea T."/>
            <person name="Bowers K."/>
            <person name="McGinley-Smith S."/>
            <person name="Mohammad A.W."/>
            <person name="Gnirke A."/>
            <person name="Yurkov A.M."/>
            <person name="Nowrousian M."/>
            <person name="Sun S."/>
            <person name="Cuomo C.A."/>
            <person name="Heitman J."/>
        </authorList>
    </citation>
    <scope>NUCLEOTIDE SEQUENCE [LARGE SCALE GENOMIC DNA]</scope>
    <source>
        <strain evidence="10 11">CBS 6074</strain>
    </source>
</reference>
<dbReference type="Proteomes" id="UP001355207">
    <property type="component" value="Chromosome 5"/>
</dbReference>
<gene>
    <name evidence="10" type="ORF">L201_003871</name>
</gene>
<feature type="region of interest" description="Disordered" evidence="8">
    <location>
        <begin position="587"/>
        <end position="626"/>
    </location>
</feature>
<name>A0AAX4JUU0_9TREE</name>
<keyword evidence="2" id="KW-0479">Metal-binding</keyword>
<evidence type="ECO:0000256" key="1">
    <source>
        <dbReference type="ARBA" id="ARBA00004123"/>
    </source>
</evidence>
<dbReference type="InterPro" id="IPR051059">
    <property type="entry name" value="VerF-like"/>
</dbReference>
<evidence type="ECO:0000256" key="5">
    <source>
        <dbReference type="ARBA" id="ARBA00022833"/>
    </source>
</evidence>
<keyword evidence="6" id="KW-0539">Nucleus</keyword>
<dbReference type="EMBL" id="CP144102">
    <property type="protein sequence ID" value="WWC88956.1"/>
    <property type="molecule type" value="Genomic_DNA"/>
</dbReference>
<dbReference type="GO" id="GO:0000785">
    <property type="term" value="C:chromatin"/>
    <property type="evidence" value="ECO:0007669"/>
    <property type="project" value="TreeGrafter"/>
</dbReference>
<feature type="region of interest" description="Disordered" evidence="8">
    <location>
        <begin position="62"/>
        <end position="172"/>
    </location>
</feature>
<dbReference type="SUPFAM" id="SSF57667">
    <property type="entry name" value="beta-beta-alpha zinc fingers"/>
    <property type="match status" value="1"/>
</dbReference>
<feature type="domain" description="C2H2-type" evidence="9">
    <location>
        <begin position="38"/>
        <end position="66"/>
    </location>
</feature>
<dbReference type="GO" id="GO:0005634">
    <property type="term" value="C:nucleus"/>
    <property type="evidence" value="ECO:0007669"/>
    <property type="project" value="UniProtKB-SubCell"/>
</dbReference>
<feature type="region of interest" description="Disordered" evidence="8">
    <location>
        <begin position="319"/>
        <end position="339"/>
    </location>
</feature>
<accession>A0AAX4JUU0</accession>
<keyword evidence="4 7" id="KW-0863">Zinc-finger</keyword>